<evidence type="ECO:0000313" key="1">
    <source>
        <dbReference type="EMBL" id="JAH97670.1"/>
    </source>
</evidence>
<dbReference type="AlphaFoldDB" id="A0A0E9X722"/>
<name>A0A0E9X722_ANGAN</name>
<dbReference type="EMBL" id="GBXM01010907">
    <property type="protein sequence ID" value="JAH97670.1"/>
    <property type="molecule type" value="Transcribed_RNA"/>
</dbReference>
<reference evidence="1" key="2">
    <citation type="journal article" date="2015" name="Fish Shellfish Immunol.">
        <title>Early steps in the European eel (Anguilla anguilla)-Vibrio vulnificus interaction in the gills: Role of the RtxA13 toxin.</title>
        <authorList>
            <person name="Callol A."/>
            <person name="Pajuelo D."/>
            <person name="Ebbesson L."/>
            <person name="Teles M."/>
            <person name="MacKenzie S."/>
            <person name="Amaro C."/>
        </authorList>
    </citation>
    <scope>NUCLEOTIDE SEQUENCE</scope>
</reference>
<accession>A0A0E9X722</accession>
<organism evidence="1">
    <name type="scientific">Anguilla anguilla</name>
    <name type="common">European freshwater eel</name>
    <name type="synonym">Muraena anguilla</name>
    <dbReference type="NCBI Taxonomy" id="7936"/>
    <lineage>
        <taxon>Eukaryota</taxon>
        <taxon>Metazoa</taxon>
        <taxon>Chordata</taxon>
        <taxon>Craniata</taxon>
        <taxon>Vertebrata</taxon>
        <taxon>Euteleostomi</taxon>
        <taxon>Actinopterygii</taxon>
        <taxon>Neopterygii</taxon>
        <taxon>Teleostei</taxon>
        <taxon>Anguilliformes</taxon>
        <taxon>Anguillidae</taxon>
        <taxon>Anguilla</taxon>
    </lineage>
</organism>
<proteinExistence type="predicted"/>
<reference evidence="1" key="1">
    <citation type="submission" date="2014-11" db="EMBL/GenBank/DDBJ databases">
        <authorList>
            <person name="Amaro Gonzalez C."/>
        </authorList>
    </citation>
    <scope>NUCLEOTIDE SEQUENCE</scope>
</reference>
<sequence length="67" mass="7752">MPRNVDRTFLKFACQQHRSLTDSHSHYGFGIQGLAPITNIFKAYYHCSLKMSCILLHYHAICPDLKL</sequence>
<protein>
    <submittedName>
        <fullName evidence="1">Uncharacterized protein</fullName>
    </submittedName>
</protein>